<evidence type="ECO:0000313" key="1">
    <source>
        <dbReference type="EMBL" id="KAJ9092559.1"/>
    </source>
</evidence>
<keyword evidence="2" id="KW-1185">Reference proteome</keyword>
<reference evidence="1" key="1">
    <citation type="submission" date="2023-04" db="EMBL/GenBank/DDBJ databases">
        <title>Draft Genome sequencing of Naganishia species isolated from polar environments using Oxford Nanopore Technology.</title>
        <authorList>
            <person name="Leo P."/>
            <person name="Venkateswaran K."/>
        </authorList>
    </citation>
    <scope>NUCLEOTIDE SEQUENCE</scope>
    <source>
        <strain evidence="1">MNA-CCFEE 5423</strain>
    </source>
</reference>
<sequence length="100" mass="11231">MTSESESTAFSNLTSAKAESIVNAYSMVFPMSSPNLSDIVDPFFKWEAYFVPRRGIHGILDLHAQPMWEGLALLSSLDARVLRQHLKSIYGLCQHDISWA</sequence>
<protein>
    <submittedName>
        <fullName evidence="1">Uncharacterized protein</fullName>
    </submittedName>
</protein>
<gene>
    <name evidence="1" type="ORF">QFC21_006790</name>
</gene>
<evidence type="ECO:0000313" key="2">
    <source>
        <dbReference type="Proteomes" id="UP001227268"/>
    </source>
</evidence>
<dbReference type="EMBL" id="JASBWT010000037">
    <property type="protein sequence ID" value="KAJ9092559.1"/>
    <property type="molecule type" value="Genomic_DNA"/>
</dbReference>
<dbReference type="Proteomes" id="UP001227268">
    <property type="component" value="Unassembled WGS sequence"/>
</dbReference>
<proteinExistence type="predicted"/>
<accession>A0ACC2UZQ1</accession>
<name>A0ACC2UZQ1_9TREE</name>
<comment type="caution">
    <text evidence="1">The sequence shown here is derived from an EMBL/GenBank/DDBJ whole genome shotgun (WGS) entry which is preliminary data.</text>
</comment>
<organism evidence="1 2">
    <name type="scientific">Naganishia friedmannii</name>
    <dbReference type="NCBI Taxonomy" id="89922"/>
    <lineage>
        <taxon>Eukaryota</taxon>
        <taxon>Fungi</taxon>
        <taxon>Dikarya</taxon>
        <taxon>Basidiomycota</taxon>
        <taxon>Agaricomycotina</taxon>
        <taxon>Tremellomycetes</taxon>
        <taxon>Filobasidiales</taxon>
        <taxon>Filobasidiaceae</taxon>
        <taxon>Naganishia</taxon>
    </lineage>
</organism>